<dbReference type="EMBL" id="SPHZ02000001">
    <property type="protein sequence ID" value="KAF0932923.1"/>
    <property type="molecule type" value="Genomic_DNA"/>
</dbReference>
<feature type="region of interest" description="Disordered" evidence="1">
    <location>
        <begin position="21"/>
        <end position="49"/>
    </location>
</feature>
<name>A0A6G1F7U3_9ORYZ</name>
<protein>
    <submittedName>
        <fullName evidence="2">Uncharacterized protein</fullName>
    </submittedName>
</protein>
<feature type="compositionally biased region" description="Low complexity" evidence="1">
    <location>
        <begin position="133"/>
        <end position="144"/>
    </location>
</feature>
<reference evidence="2 3" key="1">
    <citation type="submission" date="2019-11" db="EMBL/GenBank/DDBJ databases">
        <title>Whole genome sequence of Oryza granulata.</title>
        <authorList>
            <person name="Li W."/>
        </authorList>
    </citation>
    <scope>NUCLEOTIDE SEQUENCE [LARGE SCALE GENOMIC DNA]</scope>
    <source>
        <strain evidence="3">cv. Menghai</strain>
        <tissue evidence="2">Leaf</tissue>
    </source>
</reference>
<feature type="compositionally biased region" description="Basic and acidic residues" evidence="1">
    <location>
        <begin position="147"/>
        <end position="163"/>
    </location>
</feature>
<evidence type="ECO:0000256" key="1">
    <source>
        <dbReference type="SAM" id="MobiDB-lite"/>
    </source>
</evidence>
<sequence length="163" mass="17145">MLITRCHWQEKRSTRLAAARSTLTRPTAPGSTIPDHVADGSTAPGTAVAASTAPKPTIVAPCCRGPPASDLHSLSRSLNLLATDLRCRGLLAMDPPLPNVIQATMAELTPKPTHPSYAFPSLPALPFATAATGASRSSIGAAGSKVRGREWVEASRRREKEES</sequence>
<evidence type="ECO:0000313" key="2">
    <source>
        <dbReference type="EMBL" id="KAF0932923.1"/>
    </source>
</evidence>
<proteinExistence type="predicted"/>
<comment type="caution">
    <text evidence="2">The sequence shown here is derived from an EMBL/GenBank/DDBJ whole genome shotgun (WGS) entry which is preliminary data.</text>
</comment>
<keyword evidence="3" id="KW-1185">Reference proteome</keyword>
<dbReference type="Proteomes" id="UP000479710">
    <property type="component" value="Unassembled WGS sequence"/>
</dbReference>
<accession>A0A6G1F7U3</accession>
<gene>
    <name evidence="2" type="ORF">E2562_013122</name>
</gene>
<dbReference type="AlphaFoldDB" id="A0A6G1F7U3"/>
<organism evidence="2 3">
    <name type="scientific">Oryza meyeriana var. granulata</name>
    <dbReference type="NCBI Taxonomy" id="110450"/>
    <lineage>
        <taxon>Eukaryota</taxon>
        <taxon>Viridiplantae</taxon>
        <taxon>Streptophyta</taxon>
        <taxon>Embryophyta</taxon>
        <taxon>Tracheophyta</taxon>
        <taxon>Spermatophyta</taxon>
        <taxon>Magnoliopsida</taxon>
        <taxon>Liliopsida</taxon>
        <taxon>Poales</taxon>
        <taxon>Poaceae</taxon>
        <taxon>BOP clade</taxon>
        <taxon>Oryzoideae</taxon>
        <taxon>Oryzeae</taxon>
        <taxon>Oryzinae</taxon>
        <taxon>Oryza</taxon>
        <taxon>Oryza meyeriana</taxon>
    </lineage>
</organism>
<feature type="region of interest" description="Disordered" evidence="1">
    <location>
        <begin position="133"/>
        <end position="163"/>
    </location>
</feature>
<evidence type="ECO:0000313" key="3">
    <source>
        <dbReference type="Proteomes" id="UP000479710"/>
    </source>
</evidence>